<dbReference type="GO" id="GO:1990281">
    <property type="term" value="C:efflux pump complex"/>
    <property type="evidence" value="ECO:0007669"/>
    <property type="project" value="TreeGrafter"/>
</dbReference>
<feature type="transmembrane region" description="Helical" evidence="2">
    <location>
        <begin position="15"/>
        <end position="35"/>
    </location>
</feature>
<dbReference type="GO" id="GO:0015562">
    <property type="term" value="F:efflux transmembrane transporter activity"/>
    <property type="evidence" value="ECO:0007669"/>
    <property type="project" value="TreeGrafter"/>
</dbReference>
<name>A0A2H0UQ42_9BACT</name>
<dbReference type="EMBL" id="PFBB01000016">
    <property type="protein sequence ID" value="PIR88559.1"/>
    <property type="molecule type" value="Genomic_DNA"/>
</dbReference>
<gene>
    <name evidence="3" type="ORF">COU09_01605</name>
</gene>
<dbReference type="Proteomes" id="UP000229615">
    <property type="component" value="Unassembled WGS sequence"/>
</dbReference>
<dbReference type="PRINTS" id="PR01490">
    <property type="entry name" value="RTXTOXIND"/>
</dbReference>
<evidence type="ECO:0000256" key="2">
    <source>
        <dbReference type="SAM" id="Phobius"/>
    </source>
</evidence>
<keyword evidence="2" id="KW-1133">Transmembrane helix</keyword>
<dbReference type="SUPFAM" id="SSF111369">
    <property type="entry name" value="HlyD-like secretion proteins"/>
    <property type="match status" value="2"/>
</dbReference>
<dbReference type="PANTHER" id="PTHR30469">
    <property type="entry name" value="MULTIDRUG RESISTANCE PROTEIN MDTA"/>
    <property type="match status" value="1"/>
</dbReference>
<proteinExistence type="inferred from homology"/>
<keyword evidence="2" id="KW-0812">Transmembrane</keyword>
<dbReference type="AlphaFoldDB" id="A0A2H0UQ42"/>
<evidence type="ECO:0000313" key="3">
    <source>
        <dbReference type="EMBL" id="PIR88559.1"/>
    </source>
</evidence>
<evidence type="ECO:0000313" key="4">
    <source>
        <dbReference type="Proteomes" id="UP000229615"/>
    </source>
</evidence>
<comment type="similarity">
    <text evidence="1">Belongs to the membrane fusion protein (MFP) (TC 8.A.1) family.</text>
</comment>
<evidence type="ECO:0000256" key="1">
    <source>
        <dbReference type="ARBA" id="ARBA00009477"/>
    </source>
</evidence>
<protein>
    <submittedName>
        <fullName evidence="3">Uncharacterized protein</fullName>
    </submittedName>
</protein>
<dbReference type="Gene3D" id="2.40.30.170">
    <property type="match status" value="1"/>
</dbReference>
<dbReference type="Gene3D" id="2.40.420.20">
    <property type="match status" value="1"/>
</dbReference>
<organism evidence="3 4">
    <name type="scientific">Candidatus Harrisonbacteria bacterium CG10_big_fil_rev_8_21_14_0_10_44_23</name>
    <dbReference type="NCBI Taxonomy" id="1974585"/>
    <lineage>
        <taxon>Bacteria</taxon>
        <taxon>Candidatus Harrisoniibacteriota</taxon>
    </lineage>
</organism>
<reference evidence="4" key="1">
    <citation type="submission" date="2017-09" db="EMBL/GenBank/DDBJ databases">
        <title>Depth-based differentiation of microbial function through sediment-hosted aquifers and enrichment of novel symbionts in the deep terrestrial subsurface.</title>
        <authorList>
            <person name="Probst A.J."/>
            <person name="Ladd B."/>
            <person name="Jarett J.K."/>
            <person name="Geller-Mcgrath D.E."/>
            <person name="Sieber C.M.K."/>
            <person name="Emerson J.B."/>
            <person name="Anantharaman K."/>
            <person name="Thomas B.C."/>
            <person name="Malmstrom R."/>
            <person name="Stieglmeier M."/>
            <person name="Klingl A."/>
            <person name="Woyke T."/>
            <person name="Ryan C.M."/>
            <person name="Banfield J.F."/>
        </authorList>
    </citation>
    <scope>NUCLEOTIDE SEQUENCE [LARGE SCALE GENOMIC DNA]</scope>
</reference>
<dbReference type="Gene3D" id="2.40.50.100">
    <property type="match status" value="1"/>
</dbReference>
<keyword evidence="2" id="KW-0472">Membrane</keyword>
<dbReference type="PANTHER" id="PTHR30469:SF33">
    <property type="entry name" value="SLR1207 PROTEIN"/>
    <property type="match status" value="1"/>
</dbReference>
<accession>A0A2H0UQ42</accession>
<dbReference type="NCBIfam" id="TIGR01730">
    <property type="entry name" value="RND_mfp"/>
    <property type="match status" value="1"/>
</dbReference>
<dbReference type="InterPro" id="IPR006143">
    <property type="entry name" value="RND_pump_MFP"/>
</dbReference>
<sequence length="507" mass="54944">MKGFLGFFKRRSKKFWIITSAIVLVLLIIIGTGGGNKYETVTVEKRDVQETVTATGNIQAKNAASLSFEASGVIGELLVEVGEGVKKGQVLARLEAGELYDAVLRARADYDSARTSLTNESQSFADQGVSNQQSLQQLYDNAPSVFSNILTSAQQSYGAFQTYYSGGSSLISEISVNLKENTSAKEDIVDAAEAAYGPAKRAFARLEALLATLPVSATREEIDDTLQKIRPELLTLRDSVSKLSRVISILDTDLVTATTIEGYRTEVAGVQDKIDLALTAELDLRNDIADQAVNNTLAYNNAQSDYRSATSALSSKQVALNVAQRRLSDTVLTSPIDGIVASGDRDVGEYVTSADEIFFVMQGDNLEVSANIPEVDIADVEAAQKIIATLDAFGSDQEFDLVITKIEPAETIIDGVVYYKTFFEFAELDPRIRPGMTVNLTMVVAEKNNVLTLPRRAITSSKKTLELEVLSGGRAQPREIEVGLKGDFYVEILSGLKLGEEVIVGEN</sequence>
<comment type="caution">
    <text evidence="3">The sequence shown here is derived from an EMBL/GenBank/DDBJ whole genome shotgun (WGS) entry which is preliminary data.</text>
</comment>